<sequence>MVKYNEITKHYRLGRQHYPPPHSSLNKQQATAWRQLQTNTFPNPIAFSHYYPDIYSDRCKHCNQRADLKHIIWACPTIAKGPNNTIMNAEQWETALLSSNIEDQLQVIRQAEDAARAQGLLAAI</sequence>
<dbReference type="AlphaFoldDB" id="A0A131Z696"/>
<proteinExistence type="predicted"/>
<keyword evidence="1" id="KW-0675">Receptor</keyword>
<dbReference type="EMBL" id="GEDV01002601">
    <property type="protein sequence ID" value="JAP85956.1"/>
    <property type="molecule type" value="Transcribed_RNA"/>
</dbReference>
<organism evidence="1">
    <name type="scientific">Rhipicephalus appendiculatus</name>
    <name type="common">Brown ear tick</name>
    <dbReference type="NCBI Taxonomy" id="34631"/>
    <lineage>
        <taxon>Eukaryota</taxon>
        <taxon>Metazoa</taxon>
        <taxon>Ecdysozoa</taxon>
        <taxon>Arthropoda</taxon>
        <taxon>Chelicerata</taxon>
        <taxon>Arachnida</taxon>
        <taxon>Acari</taxon>
        <taxon>Parasitiformes</taxon>
        <taxon>Ixodida</taxon>
        <taxon>Ixodoidea</taxon>
        <taxon>Ixodidae</taxon>
        <taxon>Rhipicephalinae</taxon>
        <taxon>Rhipicephalus</taxon>
        <taxon>Rhipicephalus</taxon>
    </lineage>
</organism>
<reference evidence="1" key="1">
    <citation type="journal article" date="2016" name="Ticks Tick Borne Dis.">
        <title>De novo assembly and annotation of the salivary gland transcriptome of Rhipicephalus appendiculatus male and female ticks during blood feeding.</title>
        <authorList>
            <person name="de Castro M.H."/>
            <person name="de Klerk D."/>
            <person name="Pienaar R."/>
            <person name="Latif A.A."/>
            <person name="Rees D.J."/>
            <person name="Mans B.J."/>
        </authorList>
    </citation>
    <scope>NUCLEOTIDE SEQUENCE</scope>
    <source>
        <tissue evidence="1">Salivary glands</tissue>
    </source>
</reference>
<protein>
    <submittedName>
        <fullName evidence="1">Metabotropic glutamate receptor 1</fullName>
    </submittedName>
</protein>
<evidence type="ECO:0000313" key="1">
    <source>
        <dbReference type="EMBL" id="JAP85956.1"/>
    </source>
</evidence>
<name>A0A131Z696_RHIAP</name>
<accession>A0A131Z696</accession>